<evidence type="ECO:0000256" key="1">
    <source>
        <dbReference type="SAM" id="MobiDB-lite"/>
    </source>
</evidence>
<evidence type="ECO:0000313" key="3">
    <source>
        <dbReference type="Proteomes" id="UP000054279"/>
    </source>
</evidence>
<evidence type="ECO:0000313" key="2">
    <source>
        <dbReference type="EMBL" id="KIJ36957.1"/>
    </source>
</evidence>
<dbReference type="AlphaFoldDB" id="A0A0C9V5X6"/>
<reference evidence="2 3" key="1">
    <citation type="submission" date="2014-06" db="EMBL/GenBank/DDBJ databases">
        <title>Evolutionary Origins and Diversification of the Mycorrhizal Mutualists.</title>
        <authorList>
            <consortium name="DOE Joint Genome Institute"/>
            <consortium name="Mycorrhizal Genomics Consortium"/>
            <person name="Kohler A."/>
            <person name="Kuo A."/>
            <person name="Nagy L.G."/>
            <person name="Floudas D."/>
            <person name="Copeland A."/>
            <person name="Barry K.W."/>
            <person name="Cichocki N."/>
            <person name="Veneault-Fourrey C."/>
            <person name="LaButti K."/>
            <person name="Lindquist E.A."/>
            <person name="Lipzen A."/>
            <person name="Lundell T."/>
            <person name="Morin E."/>
            <person name="Murat C."/>
            <person name="Riley R."/>
            <person name="Ohm R."/>
            <person name="Sun H."/>
            <person name="Tunlid A."/>
            <person name="Henrissat B."/>
            <person name="Grigoriev I.V."/>
            <person name="Hibbett D.S."/>
            <person name="Martin F."/>
        </authorList>
    </citation>
    <scope>NUCLEOTIDE SEQUENCE [LARGE SCALE GENOMIC DNA]</scope>
    <source>
        <strain evidence="2 3">SS14</strain>
    </source>
</reference>
<feature type="region of interest" description="Disordered" evidence="1">
    <location>
        <begin position="332"/>
        <end position="384"/>
    </location>
</feature>
<accession>A0A0C9V5X6</accession>
<feature type="region of interest" description="Disordered" evidence="1">
    <location>
        <begin position="137"/>
        <end position="171"/>
    </location>
</feature>
<organism evidence="2 3">
    <name type="scientific">Sphaerobolus stellatus (strain SS14)</name>
    <dbReference type="NCBI Taxonomy" id="990650"/>
    <lineage>
        <taxon>Eukaryota</taxon>
        <taxon>Fungi</taxon>
        <taxon>Dikarya</taxon>
        <taxon>Basidiomycota</taxon>
        <taxon>Agaricomycotina</taxon>
        <taxon>Agaricomycetes</taxon>
        <taxon>Phallomycetidae</taxon>
        <taxon>Geastrales</taxon>
        <taxon>Sphaerobolaceae</taxon>
        <taxon>Sphaerobolus</taxon>
    </lineage>
</organism>
<protein>
    <submittedName>
        <fullName evidence="2">Uncharacterized protein</fullName>
    </submittedName>
</protein>
<dbReference type="HOGENOM" id="CLU_041952_0_0_1"/>
<keyword evidence="3" id="KW-1185">Reference proteome</keyword>
<sequence>MTDTPFPAHILAWKVSSDVIRMEEIPVGDPVRIVQGFAPDKEFNVPAPKLVFDDPYEDDEDRLNKVNKYWKACDKERMQREACYKKLLGAEVEATKQRKADEIVWAEKAKEEAAVREKEKGLEKDKAVKLVGEKEMGSSGINKGKAREVPKTPRKVTPKKSQTEIWSESEEDEDEDKLQSCIYCMKKTITCVPQTGKKVCIACGKRKMKCEFFDKTTWAVMDGSKQVVDAMRESVGLGRCQEAGRLEVIWHDHQRFMMEVESRATADLSAFNTRLLQLLELKSKGVEIPEDLEARICMEREVIQRTLTEQLEDLTVRMDSIQKCMAWTKNGLPRLTPEVPPSVVQGTKRKGDNEGDRAEESKKKKKKKVVETEEESTMRIEKFV</sequence>
<dbReference type="EMBL" id="KN837173">
    <property type="protein sequence ID" value="KIJ36957.1"/>
    <property type="molecule type" value="Genomic_DNA"/>
</dbReference>
<dbReference type="Proteomes" id="UP000054279">
    <property type="component" value="Unassembled WGS sequence"/>
</dbReference>
<gene>
    <name evidence="2" type="ORF">M422DRAFT_260584</name>
</gene>
<name>A0A0C9V5X6_SPHS4</name>
<feature type="compositionally biased region" description="Basic and acidic residues" evidence="1">
    <location>
        <begin position="349"/>
        <end position="362"/>
    </location>
</feature>
<proteinExistence type="predicted"/>